<evidence type="ECO:0000313" key="2">
    <source>
        <dbReference type="Proteomes" id="UP000430345"/>
    </source>
</evidence>
<dbReference type="Proteomes" id="UP000430345">
    <property type="component" value="Unassembled WGS sequence"/>
</dbReference>
<organism evidence="1 2">
    <name type="scientific">Clostridium tarantellae</name>
    <dbReference type="NCBI Taxonomy" id="39493"/>
    <lineage>
        <taxon>Bacteria</taxon>
        <taxon>Bacillati</taxon>
        <taxon>Bacillota</taxon>
        <taxon>Clostridia</taxon>
        <taxon>Eubacteriales</taxon>
        <taxon>Clostridiaceae</taxon>
        <taxon>Clostridium</taxon>
    </lineage>
</organism>
<gene>
    <name evidence="1" type="ORF">GBZ86_09390</name>
</gene>
<dbReference type="OrthoDB" id="1878199at2"/>
<name>A0A6I1MP23_9CLOT</name>
<dbReference type="Gene3D" id="3.40.190.10">
    <property type="entry name" value="Periplasmic binding protein-like II"/>
    <property type="match status" value="1"/>
</dbReference>
<dbReference type="EMBL" id="WHJC01000131">
    <property type="protein sequence ID" value="MPQ43972.1"/>
    <property type="molecule type" value="Genomic_DNA"/>
</dbReference>
<accession>A0A6I1MP23</accession>
<reference evidence="1 2" key="1">
    <citation type="submission" date="2019-10" db="EMBL/GenBank/DDBJ databases">
        <title>The Genome Sequence of Clostridium tarantellae Isolated from Fish Brain.</title>
        <authorList>
            <person name="Bano L."/>
            <person name="Kiel M."/>
            <person name="Sales G."/>
            <person name="Doxey A.C."/>
            <person name="Mansfield M.J."/>
            <person name="Schiavone M."/>
            <person name="Rossetto O."/>
            <person name="Pirazzini M."/>
            <person name="Dobrindt U."/>
            <person name="Montecucco C."/>
        </authorList>
    </citation>
    <scope>NUCLEOTIDE SEQUENCE [LARGE SCALE GENOMIC DNA]</scope>
    <source>
        <strain evidence="1 2">DSM 3997</strain>
    </source>
</reference>
<dbReference type="RefSeq" id="WP_152890031.1">
    <property type="nucleotide sequence ID" value="NZ_WHJC01000131.1"/>
</dbReference>
<sequence>MIKLKQIIGIFLILTLSISCFGCKRRNLTNQTNETINILLESQYTSDKEAVELILKGFKDRYSKIPINIKEFKSINEIKEDISEKKYDIILCSRPNFLELHKLGLINKLTSYFENSNIQEKFYNITLSYGKIGEEFYGMALFPYSLEFIYNENILKNLIGNRDINNFEDLINIIKENNIRIPMILPKELNLELALSTLLANSIIKKDNLIDIYNGEKEIKSNKILIEEVLNTLNKVKKEVGFNYFYNVNIDDINKLDKENIPMALVTSLVGVGNKDFKDLFFLGEINKELIKTTPPIFSNYIVCSVNNNKNPILVNKFFDYLLTNDSYTQIAEKGYFTGNKVIDSSCMGINKKSTWTIANGGITNIPYYLNLSYESKQVLINLIKKSMNENSNLKEIKKDVSNIFKE</sequence>
<evidence type="ECO:0000313" key="1">
    <source>
        <dbReference type="EMBL" id="MPQ43972.1"/>
    </source>
</evidence>
<dbReference type="PROSITE" id="PS51257">
    <property type="entry name" value="PROKAR_LIPOPROTEIN"/>
    <property type="match status" value="1"/>
</dbReference>
<protein>
    <submittedName>
        <fullName evidence="1">Extracellular solute-binding protein</fullName>
    </submittedName>
</protein>
<dbReference type="AlphaFoldDB" id="A0A6I1MP23"/>
<dbReference type="SUPFAM" id="SSF53850">
    <property type="entry name" value="Periplasmic binding protein-like II"/>
    <property type="match status" value="1"/>
</dbReference>
<keyword evidence="2" id="KW-1185">Reference proteome</keyword>
<comment type="caution">
    <text evidence="1">The sequence shown here is derived from an EMBL/GenBank/DDBJ whole genome shotgun (WGS) entry which is preliminary data.</text>
</comment>
<proteinExistence type="predicted"/>